<dbReference type="Gene3D" id="2.30.42.10">
    <property type="match status" value="4"/>
</dbReference>
<evidence type="ECO:0000259" key="5">
    <source>
        <dbReference type="PROSITE" id="PS50106"/>
    </source>
</evidence>
<evidence type="ECO:0000256" key="1">
    <source>
        <dbReference type="ARBA" id="ARBA00010541"/>
    </source>
</evidence>
<evidence type="ECO:0000256" key="4">
    <source>
        <dbReference type="SAM" id="SignalP"/>
    </source>
</evidence>
<dbReference type="RefSeq" id="WP_200353089.1">
    <property type="nucleotide sequence ID" value="NZ_BAABHZ010000002.1"/>
</dbReference>
<dbReference type="Pfam" id="PF17820">
    <property type="entry name" value="PDZ_6"/>
    <property type="match status" value="1"/>
</dbReference>
<accession>A0A934V9A9</accession>
<feature type="domain" description="PDZ" evidence="5">
    <location>
        <begin position="469"/>
        <end position="518"/>
    </location>
</feature>
<feature type="domain" description="PDZ" evidence="5">
    <location>
        <begin position="335"/>
        <end position="411"/>
    </location>
</feature>
<dbReference type="SUPFAM" id="SSF50494">
    <property type="entry name" value="Trypsin-like serine proteases"/>
    <property type="match status" value="1"/>
</dbReference>
<evidence type="ECO:0000313" key="7">
    <source>
        <dbReference type="Proteomes" id="UP000600139"/>
    </source>
</evidence>
<dbReference type="GO" id="GO:0004252">
    <property type="term" value="F:serine-type endopeptidase activity"/>
    <property type="evidence" value="ECO:0007669"/>
    <property type="project" value="InterPro"/>
</dbReference>
<dbReference type="SMART" id="SM00228">
    <property type="entry name" value="PDZ"/>
    <property type="match status" value="4"/>
</dbReference>
<dbReference type="PRINTS" id="PR00834">
    <property type="entry name" value="PROTEASES2C"/>
</dbReference>
<dbReference type="InterPro" id="IPR001478">
    <property type="entry name" value="PDZ"/>
</dbReference>
<dbReference type="PANTHER" id="PTHR22939:SF129">
    <property type="entry name" value="SERINE PROTEASE HTRA2, MITOCHONDRIAL"/>
    <property type="match status" value="1"/>
</dbReference>
<keyword evidence="4" id="KW-0732">Signal</keyword>
<dbReference type="InterPro" id="IPR001940">
    <property type="entry name" value="Peptidase_S1C"/>
</dbReference>
<evidence type="ECO:0000313" key="6">
    <source>
        <dbReference type="EMBL" id="MBK1818137.1"/>
    </source>
</evidence>
<feature type="chain" id="PRO_5037987408" evidence="4">
    <location>
        <begin position="25"/>
        <end position="671"/>
    </location>
</feature>
<keyword evidence="2" id="KW-0645">Protease</keyword>
<dbReference type="InterPro" id="IPR009003">
    <property type="entry name" value="Peptidase_S1_PA"/>
</dbReference>
<name>A0A934V9A9_9BACT</name>
<dbReference type="PROSITE" id="PS50106">
    <property type="entry name" value="PDZ"/>
    <property type="match status" value="4"/>
</dbReference>
<feature type="domain" description="PDZ" evidence="5">
    <location>
        <begin position="237"/>
        <end position="295"/>
    </location>
</feature>
<dbReference type="Pfam" id="PF13180">
    <property type="entry name" value="PDZ_2"/>
    <property type="match status" value="2"/>
</dbReference>
<dbReference type="Proteomes" id="UP000600139">
    <property type="component" value="Unassembled WGS sequence"/>
</dbReference>
<dbReference type="InterPro" id="IPR036034">
    <property type="entry name" value="PDZ_sf"/>
</dbReference>
<organism evidence="6 7">
    <name type="scientific">Luteolibacter yonseiensis</name>
    <dbReference type="NCBI Taxonomy" id="1144680"/>
    <lineage>
        <taxon>Bacteria</taxon>
        <taxon>Pseudomonadati</taxon>
        <taxon>Verrucomicrobiota</taxon>
        <taxon>Verrucomicrobiia</taxon>
        <taxon>Verrucomicrobiales</taxon>
        <taxon>Verrucomicrobiaceae</taxon>
        <taxon>Luteolibacter</taxon>
    </lineage>
</organism>
<evidence type="ECO:0000256" key="3">
    <source>
        <dbReference type="ARBA" id="ARBA00022801"/>
    </source>
</evidence>
<reference evidence="6" key="1">
    <citation type="submission" date="2021-01" db="EMBL/GenBank/DDBJ databases">
        <title>Modified the classification status of verrucomicrobia.</title>
        <authorList>
            <person name="Feng X."/>
        </authorList>
    </citation>
    <scope>NUCLEOTIDE SEQUENCE</scope>
    <source>
        <strain evidence="6">JCM 18052</strain>
    </source>
</reference>
<keyword evidence="3" id="KW-0378">Hydrolase</keyword>
<dbReference type="InterPro" id="IPR043504">
    <property type="entry name" value="Peptidase_S1_PA_chymotrypsin"/>
</dbReference>
<evidence type="ECO:0000256" key="2">
    <source>
        <dbReference type="ARBA" id="ARBA00022670"/>
    </source>
</evidence>
<dbReference type="GO" id="GO:0006508">
    <property type="term" value="P:proteolysis"/>
    <property type="evidence" value="ECO:0007669"/>
    <property type="project" value="UniProtKB-KW"/>
</dbReference>
<feature type="domain" description="PDZ" evidence="5">
    <location>
        <begin position="556"/>
        <end position="634"/>
    </location>
</feature>
<comment type="similarity">
    <text evidence="1">Belongs to the peptidase S1C family.</text>
</comment>
<sequence length="671" mass="70379">MLSIPKFALAISVAVPCIQSTAFAKADPQVEAAVRAVYPALVRIHVVAEEGGAGRMQKGRASGSGTIISPDGYILTNHHVAGRATRITVRLADRQELRATLVGTDPLSDLAVLKIDRKNLRDPEAPLPVAKFGDSSTLEVGDAVLAMGSPAGVSQSVTQGIVANTEMIAPGGAMRLDGESVGELVRWIGHDAVIFPGNSGGPLVNLQGEIIGVNEIGIGSLGGAIPSNLARKVADELIATGQVKRSWVGLNAQPLLKSTDAKAGILVGGTISGSPAEKAGLKAGDIITRCNGTDIAASRAPEDVPVFNRILLEAAIGSEVTFEGVRDGQPMTWKAVSNVREPAEPREKELLSWGVTARDLTELNAKELLRDDNKAVLVQSIRPGGAAAASKPALVPGDLIVAVSDKPTPNLAELMKVSNEITEGKTEPVPVLVSYERDGRSYLTVVKIGPEPDADKPGLVKKAWIGIDTQVISSDLAGALGIPGAKGVRVTQVHPGTSAEKAGLKTGDLLLKLDGQVIPTSRPEESDVFPALIRQYKIGTEAALNIRRGAEDLVIKVPLDASPEGTSELDSHECETLEFTSRDLGQADRVSEKLPEDFKGVLITNVAPAGWAALGGLAPGDILISADGKPVDSIETLKPILADLEKNSRSPIVLFVRRGITTRYIELEPGW</sequence>
<feature type="signal peptide" evidence="4">
    <location>
        <begin position="1"/>
        <end position="24"/>
    </location>
</feature>
<dbReference type="AlphaFoldDB" id="A0A934V9A9"/>
<comment type="caution">
    <text evidence="6">The sequence shown here is derived from an EMBL/GenBank/DDBJ whole genome shotgun (WGS) entry which is preliminary data.</text>
</comment>
<dbReference type="Pfam" id="PF13365">
    <property type="entry name" value="Trypsin_2"/>
    <property type="match status" value="1"/>
</dbReference>
<dbReference type="Gene3D" id="2.40.10.10">
    <property type="entry name" value="Trypsin-like serine proteases"/>
    <property type="match status" value="2"/>
</dbReference>
<proteinExistence type="inferred from homology"/>
<dbReference type="InterPro" id="IPR041489">
    <property type="entry name" value="PDZ_6"/>
</dbReference>
<dbReference type="PANTHER" id="PTHR22939">
    <property type="entry name" value="SERINE PROTEASE FAMILY S1C HTRA-RELATED"/>
    <property type="match status" value="1"/>
</dbReference>
<keyword evidence="7" id="KW-1185">Reference proteome</keyword>
<protein>
    <submittedName>
        <fullName evidence="6">PDZ domain-containing protein</fullName>
    </submittedName>
</protein>
<dbReference type="SUPFAM" id="SSF50156">
    <property type="entry name" value="PDZ domain-like"/>
    <property type="match status" value="4"/>
</dbReference>
<gene>
    <name evidence="6" type="ORF">JIN84_21115</name>
</gene>
<dbReference type="EMBL" id="JAENIK010000013">
    <property type="protein sequence ID" value="MBK1818137.1"/>
    <property type="molecule type" value="Genomic_DNA"/>
</dbReference>